<keyword evidence="2" id="KW-1185">Reference proteome</keyword>
<sequence length="173" mass="17898">MVAACQLGSALGRADYLVASLDGHQTQGAFVDIELRDGGAVLGEAFGCLDLDDELAFAETDEIDHGMIIEAFGDADAGVVFGVHDMVRAEAVEQLVVSVRVGLGPDFAGPQFLGVQGADHAGLEVAVDVDDHGVVVLQRQLGECLFVGDVGDDGVIEVLGHGVDTRLVAIDAK</sequence>
<dbReference type="AlphaFoldDB" id="Q1QXG6"/>
<dbReference type="Proteomes" id="UP000000239">
    <property type="component" value="Chromosome"/>
</dbReference>
<accession>Q1QXG6</accession>
<dbReference type="EMBL" id="CP000285">
    <property type="protein sequence ID" value="ABE58842.1"/>
    <property type="molecule type" value="Genomic_DNA"/>
</dbReference>
<evidence type="ECO:0000313" key="2">
    <source>
        <dbReference type="Proteomes" id="UP000000239"/>
    </source>
</evidence>
<proteinExistence type="predicted"/>
<reference evidence="1 2" key="1">
    <citation type="journal article" date="2011" name="Stand. Genomic Sci.">
        <title>Complete genome sequence of the halophilic and highly halotolerant Chromohalobacter salexigens type strain (1H11(T)).</title>
        <authorList>
            <person name="Copeland A."/>
            <person name="O'Connor K."/>
            <person name="Lucas S."/>
            <person name="Lapidus A."/>
            <person name="Berry K.W."/>
            <person name="Detter J.C."/>
            <person name="Del Rio T.G."/>
            <person name="Hammon N."/>
            <person name="Dalin E."/>
            <person name="Tice H."/>
            <person name="Pitluck S."/>
            <person name="Bruce D."/>
            <person name="Goodwin L."/>
            <person name="Han C."/>
            <person name="Tapia R."/>
            <person name="Saunders E."/>
            <person name="Schmutz J."/>
            <person name="Brettin T."/>
            <person name="Larimer F."/>
            <person name="Land M."/>
            <person name="Hauser L."/>
            <person name="Vargas C."/>
            <person name="Nieto J.J."/>
            <person name="Kyrpides N.C."/>
            <person name="Ivanova N."/>
            <person name="Goker M."/>
            <person name="Klenk H.P."/>
            <person name="Csonka L.N."/>
            <person name="Woyke T."/>
        </authorList>
    </citation>
    <scope>NUCLEOTIDE SEQUENCE [LARGE SCALE GENOMIC DNA]</scope>
    <source>
        <strain evidence="2">ATCC BAA-138 / DSM 3043 / CIP 106854 / NCIMB 13768 / 1H11</strain>
    </source>
</reference>
<protein>
    <submittedName>
        <fullName evidence="1">Uncharacterized protein</fullName>
    </submittedName>
</protein>
<organism evidence="1 2">
    <name type="scientific">Chromohalobacter israelensis (strain ATCC BAA-138 / DSM 3043 / CIP 106854 / NCIMB 13768 / 1H11)</name>
    <name type="common">Chromohalobacter salexigens</name>
    <dbReference type="NCBI Taxonomy" id="290398"/>
    <lineage>
        <taxon>Bacteria</taxon>
        <taxon>Pseudomonadati</taxon>
        <taxon>Pseudomonadota</taxon>
        <taxon>Gammaproteobacteria</taxon>
        <taxon>Oceanospirillales</taxon>
        <taxon>Halomonadaceae</taxon>
        <taxon>Chromohalobacter</taxon>
    </lineage>
</organism>
<dbReference type="KEGG" id="csa:Csal_1489"/>
<dbReference type="STRING" id="290398.Csal_1489"/>
<dbReference type="HOGENOM" id="CLU_1544894_0_0_6"/>
<gene>
    <name evidence="1" type="ordered locus">Csal_1489</name>
</gene>
<name>Q1QXG6_CHRI1</name>
<evidence type="ECO:0000313" key="1">
    <source>
        <dbReference type="EMBL" id="ABE58842.1"/>
    </source>
</evidence>